<name>B1Z4H2_BURA4</name>
<accession>B1Z4H2</accession>
<organism evidence="1 2">
    <name type="scientific">Burkholderia ambifaria (strain MC40-6)</name>
    <dbReference type="NCBI Taxonomy" id="398577"/>
    <lineage>
        <taxon>Bacteria</taxon>
        <taxon>Pseudomonadati</taxon>
        <taxon>Pseudomonadota</taxon>
        <taxon>Betaproteobacteria</taxon>
        <taxon>Burkholderiales</taxon>
        <taxon>Burkholderiaceae</taxon>
        <taxon>Burkholderia</taxon>
        <taxon>Burkholderia cepacia complex</taxon>
    </lineage>
</organism>
<proteinExistence type="predicted"/>
<dbReference type="HOGENOM" id="CLU_3196954_0_0_4"/>
<evidence type="ECO:0000313" key="1">
    <source>
        <dbReference type="EMBL" id="ACB68635.1"/>
    </source>
</evidence>
<dbReference type="KEGG" id="bac:BamMC406_6201"/>
<reference evidence="2" key="1">
    <citation type="submission" date="2008-04" db="EMBL/GenBank/DDBJ databases">
        <title>Complete sequence of chromosome 3 of Burkholderia ambifaria MC40-6.</title>
        <authorList>
            <person name="Copeland A."/>
            <person name="Lucas S."/>
            <person name="Lapidus A."/>
            <person name="Glavina del Rio T."/>
            <person name="Dalin E."/>
            <person name="Tice H."/>
            <person name="Pitluck S."/>
            <person name="Chain P."/>
            <person name="Malfatti S."/>
            <person name="Shin M."/>
            <person name="Vergez L."/>
            <person name="Lang D."/>
            <person name="Schmutz J."/>
            <person name="Larimer F."/>
            <person name="Land M."/>
            <person name="Hauser L."/>
            <person name="Kyrpides N."/>
            <person name="Lykidis A."/>
            <person name="Ramette A."/>
            <person name="Konstantinidis K."/>
            <person name="Tiedje J."/>
            <person name="Richardson P."/>
        </authorList>
    </citation>
    <scope>NUCLEOTIDE SEQUENCE [LARGE SCALE GENOMIC DNA]</scope>
    <source>
        <strain evidence="2">MC40-6</strain>
    </source>
</reference>
<protein>
    <submittedName>
        <fullName evidence="1">Uncharacterized protein</fullName>
    </submittedName>
</protein>
<dbReference type="AlphaFoldDB" id="B1Z4H2"/>
<dbReference type="EMBL" id="CP001027">
    <property type="protein sequence ID" value="ACB68635.1"/>
    <property type="molecule type" value="Genomic_DNA"/>
</dbReference>
<sequence>MKLPNARDGKRARPQVPGTRHLAINVEPTNEARAAVRVLRGNRDG</sequence>
<dbReference type="Proteomes" id="UP000001680">
    <property type="component" value="Chromosome 3"/>
</dbReference>
<evidence type="ECO:0000313" key="2">
    <source>
        <dbReference type="Proteomes" id="UP000001680"/>
    </source>
</evidence>
<gene>
    <name evidence="1" type="ordered locus">BamMC406_6201</name>
</gene>